<dbReference type="RefSeq" id="WP_000888250.1">
    <property type="nucleotide sequence ID" value="NZ_AP031576.1"/>
</dbReference>
<dbReference type="EMBL" id="WPIP01000335">
    <property type="protein sequence ID" value="MVM93885.1"/>
    <property type="molecule type" value="Genomic_DNA"/>
</dbReference>
<dbReference type="PANTHER" id="PTHR39639">
    <property type="entry name" value="CHROMOSOME 16, WHOLE GENOME SHOTGUN SEQUENCE"/>
    <property type="match status" value="1"/>
</dbReference>
<dbReference type="PATRIC" id="fig|470.1314.peg.1379"/>
<dbReference type="Proteomes" id="UP000439424">
    <property type="component" value="Unassembled WGS sequence"/>
</dbReference>
<dbReference type="InterPro" id="IPR004919">
    <property type="entry name" value="GmrSD_N"/>
</dbReference>
<dbReference type="OrthoDB" id="9798761at2"/>
<evidence type="ECO:0000313" key="3">
    <source>
        <dbReference type="EMBL" id="MQR47973.1"/>
    </source>
</evidence>
<dbReference type="Pfam" id="PF03235">
    <property type="entry name" value="GmrSD_N"/>
    <property type="match status" value="1"/>
</dbReference>
<name>A0A0D5YD27_ACIBA</name>
<protein>
    <submittedName>
        <fullName evidence="3">DUF262 domain-containing protein</fullName>
    </submittedName>
</protein>
<proteinExistence type="predicted"/>
<reference evidence="4 6" key="4">
    <citation type="submission" date="2019-11" db="EMBL/GenBank/DDBJ databases">
        <title>Multidrug-resistant Acinetobacter baumannii moving toward extensively drug-resistant over fifteen years in South of Brazil.</title>
        <authorList>
            <person name="Fedrigo N.H."/>
            <person name="Cerdeira L."/>
            <person name="Fuga B."/>
            <person name="Marini P.V.B."/>
            <person name="Shinohara D.R."/>
            <person name="Carrara-Marroni F.E."/>
            <person name="Lincopan N."/>
            <person name="Tognim M.C.B."/>
        </authorList>
    </citation>
    <scope>NUCLEOTIDE SEQUENCE [LARGE SCALE GENOMIC DNA]</scope>
    <source>
        <strain evidence="4 6">Ac576</strain>
    </source>
</reference>
<evidence type="ECO:0000313" key="5">
    <source>
        <dbReference type="Proteomes" id="UP000032746"/>
    </source>
</evidence>
<evidence type="ECO:0000313" key="7">
    <source>
        <dbReference type="Proteomes" id="UP000461234"/>
    </source>
</evidence>
<accession>A0A0D5YD27</accession>
<evidence type="ECO:0000313" key="2">
    <source>
        <dbReference type="EMBL" id="AKA30150.1"/>
    </source>
</evidence>
<dbReference type="Proteomes" id="UP000032746">
    <property type="component" value="Chromosome"/>
</dbReference>
<dbReference type="EMBL" id="CP008706">
    <property type="protein sequence ID" value="AKA30150.1"/>
    <property type="molecule type" value="Genomic_DNA"/>
</dbReference>
<dbReference type="EMBL" id="WIOC01000001">
    <property type="protein sequence ID" value="MQR47973.1"/>
    <property type="molecule type" value="Genomic_DNA"/>
</dbReference>
<reference evidence="5" key="2">
    <citation type="submission" date="2015-03" db="EMBL/GenBank/DDBJ databases">
        <authorList>
            <person name="Gallagher L.A."/>
            <person name="Hayden H.S."/>
            <person name="Weiss E.J."/>
            <person name="Hager K.R."/>
            <person name="Ramage E."/>
            <person name="Radey M.R."/>
            <person name="Bydalek R."/>
            <person name="Manoil C."/>
            <person name="Miller S.I."/>
            <person name="Brittnacher M.J."/>
        </authorList>
    </citation>
    <scope>NUCLEOTIDE SEQUENCE [LARGE SCALE GENOMIC DNA]</scope>
    <source>
        <strain evidence="5">AB5075-UW</strain>
    </source>
</reference>
<reference evidence="3 7" key="3">
    <citation type="submission" date="2019-10" db="EMBL/GenBank/DDBJ databases">
        <title>Genetic environment of the oxa23 gene and comparative analysis of carbapenem resistant Acinetobacter baumannii isolates belonging to global clone 1, lineage 2 recovered in a burns hospital outbreak in 2012-2013.</title>
        <authorList>
            <person name="Douraghi M."/>
            <person name="Aris P."/>
            <person name="Kenyon J."/>
            <person name="Hamidian M."/>
        </authorList>
    </citation>
    <scope>NUCLEOTIDE SEQUENCE [LARGE SCALE GENOMIC DNA]</scope>
    <source>
        <strain evidence="3 7">ABS103</strain>
    </source>
</reference>
<evidence type="ECO:0000313" key="6">
    <source>
        <dbReference type="Proteomes" id="UP000439424"/>
    </source>
</evidence>
<dbReference type="AlphaFoldDB" id="A0A0D5YD27"/>
<evidence type="ECO:0000313" key="4">
    <source>
        <dbReference type="EMBL" id="MVM93885.1"/>
    </source>
</evidence>
<dbReference type="Proteomes" id="UP000461234">
    <property type="component" value="Unassembled WGS sequence"/>
</dbReference>
<dbReference type="PANTHER" id="PTHR39639:SF1">
    <property type="entry name" value="DUF262 DOMAIN-CONTAINING PROTEIN"/>
    <property type="match status" value="1"/>
</dbReference>
<dbReference type="OMA" id="YPFPEIY"/>
<evidence type="ECO:0000259" key="1">
    <source>
        <dbReference type="Pfam" id="PF03235"/>
    </source>
</evidence>
<organism evidence="2 5">
    <name type="scientific">Acinetobacter baumannii</name>
    <dbReference type="NCBI Taxonomy" id="470"/>
    <lineage>
        <taxon>Bacteria</taxon>
        <taxon>Pseudomonadati</taxon>
        <taxon>Pseudomonadota</taxon>
        <taxon>Gammaproteobacteria</taxon>
        <taxon>Moraxellales</taxon>
        <taxon>Moraxellaceae</taxon>
        <taxon>Acinetobacter</taxon>
        <taxon>Acinetobacter calcoaceticus/baumannii complex</taxon>
    </lineage>
</organism>
<sequence>MLDYRVRSWSLLNLVNDIRERRLVPDAYFQRDLVWREIHKKDFIETILLGLPFPQLFISKGKVDLVEMKTVSCIVDGQQRTNAIIEFIDNRFSVSDKFFRDLDDIERTNFLKYEIAVIELDLENDDPQVQEIFQRINRTANSLRGIEKQASQYATSDFMLTAKLLSDQIDLTAENNEYFKEDPRIPSDYYDWAKQQKVTRSQDLFTSNNLFTPLEISRKNHLSYVLNLIASIEGGIFHRNEKTNEYLELYSENFQSKDDVVKLIEKTSSIYLKLKFSKKSYWLNKANFFSLFYALAKNINEGKNINIEKLKENLDIFYSNLPDEYKISATEGVNNLRERRTRDHYLNEIINNSLL</sequence>
<reference evidence="2 5" key="1">
    <citation type="journal article" date="2015" name="J. Bacteriol.">
        <title>Resources for Genetic and Genomic Analysis of Emerging Pathogen Acinetobacter baumannii.</title>
        <authorList>
            <person name="Gallagher L.A."/>
            <person name="Ramage E."/>
            <person name="Weiss E.J."/>
            <person name="Radey M."/>
            <person name="Hayden H.S."/>
            <person name="Held K.G."/>
            <person name="Huse H.K."/>
            <person name="Zurawski D.V."/>
            <person name="Brittnacher M.J."/>
            <person name="Manoil C."/>
        </authorList>
    </citation>
    <scope>NUCLEOTIDE SEQUENCE [LARGE SCALE GENOMIC DNA]</scope>
    <source>
        <strain evidence="2 5">AB5075-UW</strain>
    </source>
</reference>
<gene>
    <name evidence="2" type="ORF">ABUW_0364</name>
    <name evidence="3" type="ORF">F2P40_01275</name>
    <name evidence="4" type="ORF">GNY86_20345</name>
</gene>
<feature type="domain" description="GmrSD restriction endonucleases N-terminal" evidence="1">
    <location>
        <begin position="13"/>
        <end position="147"/>
    </location>
</feature>